<dbReference type="RefSeq" id="WP_253776150.1">
    <property type="nucleotide sequence ID" value="NZ_BAAAVE010000017.1"/>
</dbReference>
<feature type="compositionally biased region" description="Pro residues" evidence="1">
    <location>
        <begin position="12"/>
        <end position="21"/>
    </location>
</feature>
<gene>
    <name evidence="2" type="ORF">HD595_006737</name>
</gene>
<evidence type="ECO:0000256" key="1">
    <source>
        <dbReference type="SAM" id="MobiDB-lite"/>
    </source>
</evidence>
<keyword evidence="3" id="KW-1185">Reference proteome</keyword>
<sequence length="91" mass="9726">MMAARRDDKSPTPAPASAPAAPPYYIAAAPLFIGKFGRAHNVGDLVPVEHVEQYGWRDKVRLPDGYEAADQTQSEPETENGQATTTGKGDA</sequence>
<evidence type="ECO:0000313" key="2">
    <source>
        <dbReference type="EMBL" id="MCP2350615.1"/>
    </source>
</evidence>
<dbReference type="EMBL" id="JAMZEC010000001">
    <property type="protein sequence ID" value="MCP2350615.1"/>
    <property type="molecule type" value="Genomic_DNA"/>
</dbReference>
<organism evidence="2 3">
    <name type="scientific">Nonomuraea roseoviolacea subsp. carminata</name>
    <dbReference type="NCBI Taxonomy" id="160689"/>
    <lineage>
        <taxon>Bacteria</taxon>
        <taxon>Bacillati</taxon>
        <taxon>Actinomycetota</taxon>
        <taxon>Actinomycetes</taxon>
        <taxon>Streptosporangiales</taxon>
        <taxon>Streptosporangiaceae</taxon>
        <taxon>Nonomuraea</taxon>
    </lineage>
</organism>
<protein>
    <submittedName>
        <fullName evidence="2">Uncharacterized protein</fullName>
    </submittedName>
</protein>
<accession>A0ABT1K9C8</accession>
<dbReference type="Proteomes" id="UP001320766">
    <property type="component" value="Unassembled WGS sequence"/>
</dbReference>
<name>A0ABT1K9C8_9ACTN</name>
<proteinExistence type="predicted"/>
<feature type="compositionally biased region" description="Basic and acidic residues" evidence="1">
    <location>
        <begin position="1"/>
        <end position="10"/>
    </location>
</feature>
<evidence type="ECO:0000313" key="3">
    <source>
        <dbReference type="Proteomes" id="UP001320766"/>
    </source>
</evidence>
<feature type="region of interest" description="Disordered" evidence="1">
    <location>
        <begin position="62"/>
        <end position="91"/>
    </location>
</feature>
<reference evidence="2 3" key="1">
    <citation type="submission" date="2022-06" db="EMBL/GenBank/DDBJ databases">
        <title>Sequencing the genomes of 1000 actinobacteria strains.</title>
        <authorList>
            <person name="Klenk H.-P."/>
        </authorList>
    </citation>
    <scope>NUCLEOTIDE SEQUENCE [LARGE SCALE GENOMIC DNA]</scope>
    <source>
        <strain evidence="2 3">DSM 44170</strain>
    </source>
</reference>
<feature type="region of interest" description="Disordered" evidence="1">
    <location>
        <begin position="1"/>
        <end position="21"/>
    </location>
</feature>
<comment type="caution">
    <text evidence="2">The sequence shown here is derived from an EMBL/GenBank/DDBJ whole genome shotgun (WGS) entry which is preliminary data.</text>
</comment>
<feature type="compositionally biased region" description="Polar residues" evidence="1">
    <location>
        <begin position="70"/>
        <end position="91"/>
    </location>
</feature>